<comment type="similarity">
    <text evidence="1 2">Belongs to the Dps family.</text>
</comment>
<gene>
    <name evidence="4" type="ORF">GCM10009850_112910</name>
</gene>
<accession>A0ABP5PXW3</accession>
<dbReference type="Pfam" id="PF00210">
    <property type="entry name" value="Ferritin"/>
    <property type="match status" value="1"/>
</dbReference>
<dbReference type="InterPro" id="IPR023188">
    <property type="entry name" value="DPS_DNA-bd_CS"/>
</dbReference>
<feature type="domain" description="Ferritin/DPS" evidence="3">
    <location>
        <begin position="17"/>
        <end position="154"/>
    </location>
</feature>
<dbReference type="RefSeq" id="WP_344494866.1">
    <property type="nucleotide sequence ID" value="NZ_BAAAQX010000055.1"/>
</dbReference>
<evidence type="ECO:0000259" key="3">
    <source>
        <dbReference type="Pfam" id="PF00210"/>
    </source>
</evidence>
<organism evidence="4 5">
    <name type="scientific">Nonomuraea monospora</name>
    <dbReference type="NCBI Taxonomy" id="568818"/>
    <lineage>
        <taxon>Bacteria</taxon>
        <taxon>Bacillati</taxon>
        <taxon>Actinomycetota</taxon>
        <taxon>Actinomycetes</taxon>
        <taxon>Streptosporangiales</taxon>
        <taxon>Streptosporangiaceae</taxon>
        <taxon>Nonomuraea</taxon>
    </lineage>
</organism>
<dbReference type="PANTHER" id="PTHR42932">
    <property type="entry name" value="GENERAL STRESS PROTEIN 20U"/>
    <property type="match status" value="1"/>
</dbReference>
<keyword evidence="5" id="KW-1185">Reference proteome</keyword>
<comment type="caution">
    <text evidence="4">The sequence shown here is derived from an EMBL/GenBank/DDBJ whole genome shotgun (WGS) entry which is preliminary data.</text>
</comment>
<dbReference type="PROSITE" id="PS00818">
    <property type="entry name" value="DPS_1"/>
    <property type="match status" value="1"/>
</dbReference>
<dbReference type="PANTHER" id="PTHR42932:SF2">
    <property type="entry name" value="DNA PROTECTION DURING STARVATION PROTEIN 1"/>
    <property type="match status" value="1"/>
</dbReference>
<dbReference type="PRINTS" id="PR01346">
    <property type="entry name" value="HELNAPAPROT"/>
</dbReference>
<name>A0ABP5PXW3_9ACTN</name>
<dbReference type="InterPro" id="IPR009078">
    <property type="entry name" value="Ferritin-like_SF"/>
</dbReference>
<evidence type="ECO:0000313" key="4">
    <source>
        <dbReference type="EMBL" id="GAA2215823.1"/>
    </source>
</evidence>
<reference evidence="5" key="1">
    <citation type="journal article" date="2019" name="Int. J. Syst. Evol. Microbiol.">
        <title>The Global Catalogue of Microorganisms (GCM) 10K type strain sequencing project: providing services to taxonomists for standard genome sequencing and annotation.</title>
        <authorList>
            <consortium name="The Broad Institute Genomics Platform"/>
            <consortium name="The Broad Institute Genome Sequencing Center for Infectious Disease"/>
            <person name="Wu L."/>
            <person name="Ma J."/>
        </authorList>
    </citation>
    <scope>NUCLEOTIDE SEQUENCE [LARGE SCALE GENOMIC DNA]</scope>
    <source>
        <strain evidence="5">JCM 16114</strain>
    </source>
</reference>
<evidence type="ECO:0000256" key="2">
    <source>
        <dbReference type="RuleBase" id="RU003875"/>
    </source>
</evidence>
<sequence length="154" mass="16453">MSITSPLTDDEKKTTADALQLVLVDLITLGLLAKQAHWNLVGPSFTSLHRQLDELADAAREQADTIAERAVTIGATPDGRVSALSGAKTLPELDGGHLTDAQVIKTFCDILAAVVSSLREAVQATAEPDPISQDVLITATGTLEKQYWMFQAQL</sequence>
<protein>
    <submittedName>
        <fullName evidence="4">DNA starvation/stationary phase protection protein</fullName>
    </submittedName>
</protein>
<dbReference type="SUPFAM" id="SSF47240">
    <property type="entry name" value="Ferritin-like"/>
    <property type="match status" value="1"/>
</dbReference>
<dbReference type="PIRSF" id="PIRSF005900">
    <property type="entry name" value="Dps"/>
    <property type="match status" value="1"/>
</dbReference>
<dbReference type="Gene3D" id="1.20.1260.10">
    <property type="match status" value="1"/>
</dbReference>
<dbReference type="CDD" id="cd01043">
    <property type="entry name" value="DPS"/>
    <property type="match status" value="1"/>
</dbReference>
<dbReference type="EMBL" id="BAAAQX010000055">
    <property type="protein sequence ID" value="GAA2215823.1"/>
    <property type="molecule type" value="Genomic_DNA"/>
</dbReference>
<evidence type="ECO:0000256" key="1">
    <source>
        <dbReference type="ARBA" id="ARBA00009497"/>
    </source>
</evidence>
<dbReference type="InterPro" id="IPR008331">
    <property type="entry name" value="Ferritin_DPS_dom"/>
</dbReference>
<evidence type="ECO:0000313" key="5">
    <source>
        <dbReference type="Proteomes" id="UP001499843"/>
    </source>
</evidence>
<dbReference type="InterPro" id="IPR012347">
    <property type="entry name" value="Ferritin-like"/>
</dbReference>
<proteinExistence type="inferred from homology"/>
<dbReference type="Proteomes" id="UP001499843">
    <property type="component" value="Unassembled WGS sequence"/>
</dbReference>
<dbReference type="InterPro" id="IPR002177">
    <property type="entry name" value="DPS_DNA-bd"/>
</dbReference>